<name>A0AAE0SCM4_9BIVA</name>
<dbReference type="AlphaFoldDB" id="A0AAE0SCM4"/>
<feature type="region of interest" description="Disordered" evidence="1">
    <location>
        <begin position="1"/>
        <end position="21"/>
    </location>
</feature>
<organism evidence="2 3">
    <name type="scientific">Potamilus streckersoni</name>
    <dbReference type="NCBI Taxonomy" id="2493646"/>
    <lineage>
        <taxon>Eukaryota</taxon>
        <taxon>Metazoa</taxon>
        <taxon>Spiralia</taxon>
        <taxon>Lophotrochozoa</taxon>
        <taxon>Mollusca</taxon>
        <taxon>Bivalvia</taxon>
        <taxon>Autobranchia</taxon>
        <taxon>Heteroconchia</taxon>
        <taxon>Palaeoheterodonta</taxon>
        <taxon>Unionida</taxon>
        <taxon>Unionoidea</taxon>
        <taxon>Unionidae</taxon>
        <taxon>Ambleminae</taxon>
        <taxon>Lampsilini</taxon>
        <taxon>Potamilus</taxon>
    </lineage>
</organism>
<evidence type="ECO:0000313" key="3">
    <source>
        <dbReference type="Proteomes" id="UP001195483"/>
    </source>
</evidence>
<gene>
    <name evidence="2" type="ORF">CHS0354_020079</name>
</gene>
<keyword evidence="3" id="KW-1185">Reference proteome</keyword>
<protein>
    <submittedName>
        <fullName evidence="2">Uncharacterized protein</fullName>
    </submittedName>
</protein>
<evidence type="ECO:0000313" key="2">
    <source>
        <dbReference type="EMBL" id="KAK3589218.1"/>
    </source>
</evidence>
<dbReference type="Proteomes" id="UP001195483">
    <property type="component" value="Unassembled WGS sequence"/>
</dbReference>
<dbReference type="EMBL" id="JAEAOA010001224">
    <property type="protein sequence ID" value="KAK3589218.1"/>
    <property type="molecule type" value="Genomic_DNA"/>
</dbReference>
<reference evidence="2" key="2">
    <citation type="journal article" date="2021" name="Genome Biol. Evol.">
        <title>Developing a high-quality reference genome for a parasitic bivalve with doubly uniparental inheritance (Bivalvia: Unionida).</title>
        <authorList>
            <person name="Smith C.H."/>
        </authorList>
    </citation>
    <scope>NUCLEOTIDE SEQUENCE</scope>
    <source>
        <strain evidence="2">CHS0354</strain>
        <tissue evidence="2">Mantle</tissue>
    </source>
</reference>
<reference evidence="2" key="1">
    <citation type="journal article" date="2021" name="Genome Biol. Evol.">
        <title>A High-Quality Reference Genome for a Parasitic Bivalve with Doubly Uniparental Inheritance (Bivalvia: Unionida).</title>
        <authorList>
            <person name="Smith C.H."/>
        </authorList>
    </citation>
    <scope>NUCLEOTIDE SEQUENCE</scope>
    <source>
        <strain evidence="2">CHS0354</strain>
    </source>
</reference>
<sequence>MRRIDQQILDEDEKDETQSNRELEELQKEIHRRKSQPVAITVDHDKELDKITKQTRQQKVLKLINDYEATFGKKPKYHRSNVELEQLQSDLEGDKKNKLKIMEILSSFEGFSNTYRVKTDSEPLERLIKSAI</sequence>
<evidence type="ECO:0000256" key="1">
    <source>
        <dbReference type="SAM" id="MobiDB-lite"/>
    </source>
</evidence>
<comment type="caution">
    <text evidence="2">The sequence shown here is derived from an EMBL/GenBank/DDBJ whole genome shotgun (WGS) entry which is preliminary data.</text>
</comment>
<reference evidence="2" key="3">
    <citation type="submission" date="2023-05" db="EMBL/GenBank/DDBJ databases">
        <authorList>
            <person name="Smith C.H."/>
        </authorList>
    </citation>
    <scope>NUCLEOTIDE SEQUENCE</scope>
    <source>
        <strain evidence="2">CHS0354</strain>
        <tissue evidence="2">Mantle</tissue>
    </source>
</reference>
<proteinExistence type="predicted"/>
<accession>A0AAE0SCM4</accession>